<dbReference type="Proteomes" id="UP000574931">
    <property type="component" value="Unassembled WGS sequence"/>
</dbReference>
<evidence type="ECO:0000256" key="1">
    <source>
        <dbReference type="SAM" id="Phobius"/>
    </source>
</evidence>
<feature type="transmembrane region" description="Helical" evidence="1">
    <location>
        <begin position="40"/>
        <end position="59"/>
    </location>
</feature>
<sequence length="68" mass="7471">MAEPQKSHPAIAAAVILIGFGVLAYFVPSIMLALGARSHVAAAIFAIVFVLGFFAIFWLRSRRQKKQR</sequence>
<evidence type="ECO:0000313" key="3">
    <source>
        <dbReference type="EMBL" id="SPL63844.1"/>
    </source>
</evidence>
<organism evidence="3 4">
    <name type="scientific">Ochrobactrum soli</name>
    <dbReference type="NCBI Taxonomy" id="2448455"/>
    <lineage>
        <taxon>Bacteria</taxon>
        <taxon>Pseudomonadati</taxon>
        <taxon>Pseudomonadota</taxon>
        <taxon>Alphaproteobacteria</taxon>
        <taxon>Hyphomicrobiales</taxon>
        <taxon>Brucellaceae</taxon>
        <taxon>Brucella/Ochrobactrum group</taxon>
        <taxon>Ochrobactrum</taxon>
    </lineage>
</organism>
<keyword evidence="5" id="KW-1185">Reference proteome</keyword>
<dbReference type="RefSeq" id="WP_109367705.1">
    <property type="nucleotide sequence ID" value="NZ_JABFCY010000011.1"/>
</dbReference>
<proteinExistence type="predicted"/>
<evidence type="ECO:0000313" key="4">
    <source>
        <dbReference type="Proteomes" id="UP000246073"/>
    </source>
</evidence>
<evidence type="ECO:0000313" key="5">
    <source>
        <dbReference type="Proteomes" id="UP000574931"/>
    </source>
</evidence>
<feature type="transmembrane region" description="Helical" evidence="1">
    <location>
        <begin position="12"/>
        <end position="34"/>
    </location>
</feature>
<keyword evidence="1" id="KW-1133">Transmembrane helix</keyword>
<reference evidence="4" key="2">
    <citation type="submission" date="2017-12" db="EMBL/GenBank/DDBJ databases">
        <authorList>
            <person name="Diaz M."/>
        </authorList>
    </citation>
    <scope>NUCLEOTIDE SEQUENCE [LARGE SCALE GENOMIC DNA]</scope>
    <source>
        <strain evidence="4">FI11154</strain>
    </source>
</reference>
<evidence type="ECO:0000313" key="2">
    <source>
        <dbReference type="EMBL" id="NNU62028.1"/>
    </source>
</evidence>
<name>A0A2P9HI94_9HYPH</name>
<dbReference type="EMBL" id="OOFM01000004">
    <property type="protein sequence ID" value="SPL63844.1"/>
    <property type="molecule type" value="Genomic_DNA"/>
</dbReference>
<keyword evidence="1" id="KW-0812">Transmembrane</keyword>
<reference evidence="3" key="1">
    <citation type="submission" date="2017-12" db="EMBL/GenBank/DDBJ databases">
        <authorList>
            <person name="Hurst M.R.H."/>
        </authorList>
    </citation>
    <scope>NUCLEOTIDE SEQUENCE [LARGE SCALE GENOMIC DNA]</scope>
    <source>
        <strain evidence="3">FI11154</strain>
    </source>
</reference>
<gene>
    <name evidence="2" type="ORF">HKX02_17480</name>
    <name evidence="3" type="ORF">OHAE_3776</name>
</gene>
<reference evidence="2 5" key="3">
    <citation type="submission" date="2020-05" db="EMBL/GenBank/DDBJ databases">
        <title>Draft Genome Sequence of Ochrobactrum soli Isolated from Stable Fly Gut.</title>
        <authorList>
            <person name="Pileggi M.T."/>
            <person name="Vazhakkala L.J."/>
            <person name="Wong C.N."/>
        </authorList>
    </citation>
    <scope>NUCLEOTIDE SEQUENCE [LARGE SCALE GENOMIC DNA]</scope>
    <source>
        <strain evidence="2 5">MTP-C0764</strain>
    </source>
</reference>
<keyword evidence="1" id="KW-0472">Membrane</keyword>
<protein>
    <submittedName>
        <fullName evidence="3">Uncharacterized protein</fullName>
    </submittedName>
</protein>
<dbReference type="AlphaFoldDB" id="A0A2P9HI94"/>
<accession>A0A2P9HI94</accession>
<dbReference type="EMBL" id="JABFCY010000011">
    <property type="protein sequence ID" value="NNU62028.1"/>
    <property type="molecule type" value="Genomic_DNA"/>
</dbReference>
<dbReference type="Proteomes" id="UP000246073">
    <property type="component" value="Unassembled WGS sequence"/>
</dbReference>